<evidence type="ECO:0000259" key="2">
    <source>
        <dbReference type="Pfam" id="PF02698"/>
    </source>
</evidence>
<evidence type="ECO:0000256" key="1">
    <source>
        <dbReference type="SAM" id="Phobius"/>
    </source>
</evidence>
<keyword evidence="1" id="KW-1133">Transmembrane helix</keyword>
<reference evidence="3 4" key="1">
    <citation type="submission" date="2024-04" db="EMBL/GenBank/DDBJ databases">
        <title>Novel species of the genus Ideonella isolated from streams.</title>
        <authorList>
            <person name="Lu H."/>
        </authorList>
    </citation>
    <scope>NUCLEOTIDE SEQUENCE [LARGE SCALE GENOMIC DNA]</scope>
    <source>
        <strain evidence="3 4">BYS139W</strain>
    </source>
</reference>
<evidence type="ECO:0000313" key="4">
    <source>
        <dbReference type="Proteomes" id="UP001368500"/>
    </source>
</evidence>
<accession>A0ABU9BDL9</accession>
<sequence length="270" mass="29808">MNDLLAGVGTWKPVLAALLLPPVSLLLLLLAGFLLRLAQRPVSGLALIVTALFGLWFSHCTATGEWLEQRFLQPALPLTAESLPGLRRELAGNRAAVLVLGAGRELYAPEYGEAMLDDASLRRLHYGLWLARRIEQPVMVSGGIRLADRGERPTAEIAERMARQDYGRPLRWIEAQSRDMRGMARNTLPVLARQQIGTIVLVTDRAQMRRARRALEDAAEIAGLTITVLPAPLGNAQSSRQHLLDWLPSAEGYVRVHTALYELGAWWTGS</sequence>
<feature type="transmembrane region" description="Helical" evidence="1">
    <location>
        <begin position="14"/>
        <end position="35"/>
    </location>
</feature>
<feature type="domain" description="DUF218" evidence="2">
    <location>
        <begin position="96"/>
        <end position="263"/>
    </location>
</feature>
<keyword evidence="4" id="KW-1185">Reference proteome</keyword>
<keyword evidence="1" id="KW-0812">Transmembrane</keyword>
<dbReference type="Gene3D" id="3.40.50.620">
    <property type="entry name" value="HUPs"/>
    <property type="match status" value="1"/>
</dbReference>
<feature type="transmembrane region" description="Helical" evidence="1">
    <location>
        <begin position="42"/>
        <end position="59"/>
    </location>
</feature>
<evidence type="ECO:0000313" key="3">
    <source>
        <dbReference type="EMBL" id="MEK8027844.1"/>
    </source>
</evidence>
<organism evidence="3 4">
    <name type="scientific">Pseudaquabacterium rugosum</name>
    <dbReference type="NCBI Taxonomy" id="2984194"/>
    <lineage>
        <taxon>Bacteria</taxon>
        <taxon>Pseudomonadati</taxon>
        <taxon>Pseudomonadota</taxon>
        <taxon>Betaproteobacteria</taxon>
        <taxon>Burkholderiales</taxon>
        <taxon>Sphaerotilaceae</taxon>
        <taxon>Pseudaquabacterium</taxon>
    </lineage>
</organism>
<gene>
    <name evidence="3" type="ORF">AACH11_17940</name>
</gene>
<proteinExistence type="predicted"/>
<dbReference type="InterPro" id="IPR003848">
    <property type="entry name" value="DUF218"/>
</dbReference>
<dbReference type="Pfam" id="PF02698">
    <property type="entry name" value="DUF218"/>
    <property type="match status" value="1"/>
</dbReference>
<dbReference type="InterPro" id="IPR014729">
    <property type="entry name" value="Rossmann-like_a/b/a_fold"/>
</dbReference>
<name>A0ABU9BDL9_9BURK</name>
<dbReference type="RefSeq" id="WP_341375625.1">
    <property type="nucleotide sequence ID" value="NZ_JBBUTF010000017.1"/>
</dbReference>
<dbReference type="EMBL" id="JBBUTF010000017">
    <property type="protein sequence ID" value="MEK8027844.1"/>
    <property type="molecule type" value="Genomic_DNA"/>
</dbReference>
<protein>
    <submittedName>
        <fullName evidence="3">ElyC/SanA/YdcF family protein</fullName>
    </submittedName>
</protein>
<comment type="caution">
    <text evidence="3">The sequence shown here is derived from an EMBL/GenBank/DDBJ whole genome shotgun (WGS) entry which is preliminary data.</text>
</comment>
<keyword evidence="1" id="KW-0472">Membrane</keyword>
<dbReference type="Proteomes" id="UP001368500">
    <property type="component" value="Unassembled WGS sequence"/>
</dbReference>